<dbReference type="Proteomes" id="UP000763557">
    <property type="component" value="Unassembled WGS sequence"/>
</dbReference>
<name>A0ABX2FG00_9PSEU</name>
<dbReference type="GO" id="GO:0016874">
    <property type="term" value="F:ligase activity"/>
    <property type="evidence" value="ECO:0007669"/>
    <property type="project" value="UniProtKB-KW"/>
</dbReference>
<dbReference type="Gene3D" id="3.30.559.10">
    <property type="entry name" value="Chloramphenicol acetyltransferase-like domain"/>
    <property type="match status" value="1"/>
</dbReference>
<dbReference type="Gene3D" id="3.40.50.150">
    <property type="entry name" value="Vaccinia Virus protein VP39"/>
    <property type="match status" value="1"/>
</dbReference>
<evidence type="ECO:0000256" key="2">
    <source>
        <dbReference type="ARBA" id="ARBA00022450"/>
    </source>
</evidence>
<dbReference type="Gene3D" id="3.30.559.30">
    <property type="entry name" value="Nonribosomal peptide synthetase, condensation domain"/>
    <property type="match status" value="1"/>
</dbReference>
<keyword evidence="2" id="KW-0596">Phosphopantetheine</keyword>
<evidence type="ECO:0000256" key="5">
    <source>
        <dbReference type="SAM" id="MobiDB-lite"/>
    </source>
</evidence>
<dbReference type="Gene3D" id="3.40.50.12780">
    <property type="entry name" value="N-terminal domain of ligase-like"/>
    <property type="match status" value="1"/>
</dbReference>
<dbReference type="EMBL" id="JAAATY010000037">
    <property type="protein sequence ID" value="NRN70324.1"/>
    <property type="molecule type" value="Genomic_DNA"/>
</dbReference>
<dbReference type="NCBIfam" id="TIGR01733">
    <property type="entry name" value="AA-adenyl-dom"/>
    <property type="match status" value="1"/>
</dbReference>
<dbReference type="PANTHER" id="PTHR45527:SF1">
    <property type="entry name" value="FATTY ACID SYNTHASE"/>
    <property type="match status" value="1"/>
</dbReference>
<dbReference type="InterPro" id="IPR013217">
    <property type="entry name" value="Methyltransf_12"/>
</dbReference>
<accession>A0ABX2FG00</accession>
<dbReference type="SUPFAM" id="SSF52777">
    <property type="entry name" value="CoA-dependent acyltransferases"/>
    <property type="match status" value="1"/>
</dbReference>
<evidence type="ECO:0000256" key="3">
    <source>
        <dbReference type="ARBA" id="ARBA00022553"/>
    </source>
</evidence>
<dbReference type="InterPro" id="IPR001242">
    <property type="entry name" value="Condensation_dom"/>
</dbReference>
<dbReference type="Pfam" id="PF08242">
    <property type="entry name" value="Methyltransf_12"/>
    <property type="match status" value="1"/>
</dbReference>
<evidence type="ECO:0000313" key="8">
    <source>
        <dbReference type="Proteomes" id="UP000763557"/>
    </source>
</evidence>
<dbReference type="Pfam" id="PF00501">
    <property type="entry name" value="AMP-binding"/>
    <property type="match status" value="1"/>
</dbReference>
<reference evidence="7 8" key="1">
    <citation type="submission" date="2020-01" db="EMBL/GenBank/DDBJ databases">
        <title>Kibdelosporangium persica a novel Actinomycetes from a hot desert in Iran.</title>
        <authorList>
            <person name="Safaei N."/>
            <person name="Zaburannyi N."/>
            <person name="Mueller R."/>
            <person name="Wink J."/>
        </authorList>
    </citation>
    <scope>NUCLEOTIDE SEQUENCE [LARGE SCALE GENOMIC DNA]</scope>
    <source>
        <strain evidence="7 8">4NS15</strain>
    </source>
</reference>
<comment type="caution">
    <text evidence="7">The sequence shown here is derived from an EMBL/GenBank/DDBJ whole genome shotgun (WGS) entry which is preliminary data.</text>
</comment>
<dbReference type="InterPro" id="IPR023213">
    <property type="entry name" value="CAT-like_dom_sf"/>
</dbReference>
<dbReference type="InterPro" id="IPR045851">
    <property type="entry name" value="AMP-bd_C_sf"/>
</dbReference>
<dbReference type="InterPro" id="IPR029058">
    <property type="entry name" value="AB_hydrolase_fold"/>
</dbReference>
<dbReference type="InterPro" id="IPR010071">
    <property type="entry name" value="AA_adenyl_dom"/>
</dbReference>
<dbReference type="InterPro" id="IPR036736">
    <property type="entry name" value="ACP-like_sf"/>
</dbReference>
<dbReference type="InterPro" id="IPR029063">
    <property type="entry name" value="SAM-dependent_MTases_sf"/>
</dbReference>
<feature type="non-terminal residue" evidence="7">
    <location>
        <position position="1"/>
    </location>
</feature>
<keyword evidence="3" id="KW-0597">Phosphoprotein</keyword>
<keyword evidence="4" id="KW-0677">Repeat</keyword>
<dbReference type="Gene3D" id="3.40.50.1820">
    <property type="entry name" value="alpha/beta hydrolase"/>
    <property type="match status" value="1"/>
</dbReference>
<dbReference type="CDD" id="cd02440">
    <property type="entry name" value="AdoMet_MTases"/>
    <property type="match status" value="1"/>
</dbReference>
<organism evidence="7 8">
    <name type="scientific">Kibdelosporangium persicum</name>
    <dbReference type="NCBI Taxonomy" id="2698649"/>
    <lineage>
        <taxon>Bacteria</taxon>
        <taxon>Bacillati</taxon>
        <taxon>Actinomycetota</taxon>
        <taxon>Actinomycetes</taxon>
        <taxon>Pseudonocardiales</taxon>
        <taxon>Pseudonocardiaceae</taxon>
        <taxon>Kibdelosporangium</taxon>
    </lineage>
</organism>
<dbReference type="SMART" id="SM00823">
    <property type="entry name" value="PKS_PP"/>
    <property type="match status" value="1"/>
</dbReference>
<gene>
    <name evidence="7" type="ORF">GC106_75890</name>
</gene>
<proteinExistence type="predicted"/>
<dbReference type="InterPro" id="IPR042099">
    <property type="entry name" value="ANL_N_sf"/>
</dbReference>
<dbReference type="SUPFAM" id="SSF56801">
    <property type="entry name" value="Acetyl-CoA synthetase-like"/>
    <property type="match status" value="1"/>
</dbReference>
<comment type="cofactor">
    <cofactor evidence="1">
        <name>pantetheine 4'-phosphate</name>
        <dbReference type="ChEBI" id="CHEBI:47942"/>
    </cofactor>
</comment>
<keyword evidence="7" id="KW-0436">Ligase</keyword>
<dbReference type="SUPFAM" id="SSF47336">
    <property type="entry name" value="ACP-like"/>
    <property type="match status" value="1"/>
</dbReference>
<evidence type="ECO:0000256" key="4">
    <source>
        <dbReference type="ARBA" id="ARBA00022737"/>
    </source>
</evidence>
<dbReference type="Pfam" id="PF00550">
    <property type="entry name" value="PP-binding"/>
    <property type="match status" value="1"/>
</dbReference>
<dbReference type="InterPro" id="IPR020845">
    <property type="entry name" value="AMP-binding_CS"/>
</dbReference>
<dbReference type="Gene3D" id="3.30.300.30">
    <property type="match status" value="2"/>
</dbReference>
<dbReference type="InterPro" id="IPR009081">
    <property type="entry name" value="PP-bd_ACP"/>
</dbReference>
<dbReference type="InterPro" id="IPR020806">
    <property type="entry name" value="PKS_PP-bd"/>
</dbReference>
<evidence type="ECO:0000256" key="1">
    <source>
        <dbReference type="ARBA" id="ARBA00001957"/>
    </source>
</evidence>
<keyword evidence="8" id="KW-1185">Reference proteome</keyword>
<dbReference type="PROSITE" id="PS00455">
    <property type="entry name" value="AMP_BINDING"/>
    <property type="match status" value="1"/>
</dbReference>
<protein>
    <submittedName>
        <fullName evidence="7">Long-chain-fatty-acid--CoA ligase</fullName>
    </submittedName>
</protein>
<feature type="domain" description="Carrier" evidence="6">
    <location>
        <begin position="1011"/>
        <end position="1086"/>
    </location>
</feature>
<dbReference type="Pfam" id="PF00668">
    <property type="entry name" value="Condensation"/>
    <property type="match status" value="1"/>
</dbReference>
<sequence>SGDPSFVDVVGRVRERSLGAFANQDVPFEHLVEVVNPERSAAYHPLFQVGMVLQNAPASDVGLPGLDISPVTAETGTARFDLFFSLTERFDAAGKPEGLDAFVEYATDLFDEATIEALTERWTRLLTAVLADPTTPVGAVALISTPERDLLTTGWNHPAETIPPVSLLSLIEPHVRRSPAAVAIAADGAQLTYAELDVRSNRLAWWLRGRGVVAESVVGLRLSRSVDVVVAVLGVVKAGGAFLPLDPAYPDERLAFMVEDAQPVLVLDRLPADLAQCPADTLDVVIQPDQAAYVIYTSGSSGVPKGVVVSHRGFAGLAVSHRDRLEVGPDSRVLQFASPSFDASVWELVMALASGATLVVAENEQLSGEPLSRTLSTNAVSHMTVPPSVLATLPVGELPDLSTVVVAGEMLPVDLAKVWAEGRRLINAYGPTETTVCATMSGPLTGDTAPIGSPIANSAVYVLDDRMGLVPPGTPGELYVAGNSLARGYLRRAGLTAGRFVANPFGSGGSRLYRTGDLVRWNADGQLEFLGRVDDQVKLRGFRIEPGEVESALRAHPLVEQAFVMVREHRPGDPRLVGYVIPADDSAGDTAEAVEDWRDTYDSVYTREAEHALGEDFTGWNSTYTGDPIPLEEMREWRAAAVNLILAQRPRKVLEIGVGSGLLLAEVAAKCEQYWGTDFSAPLIDRLSTQVRAAGLGDRVVLRHQAADDFDGLPAGFFDTIVLNSVVQYFPDETYFTRVVDQALELLVPGGRIVIGDVRNADTLRALRAAVHVRRAGQSTPDLPAAVEQAVMLEKELVIPPGFFTAYRDRAAVDIRLKRGGHHNELTRHRYEVVLHKQPDDLVGLADVPELIWGGDVSAFADLPSEVDSPVRVSGLLNARLAGERRRVPDSAVDPEDVVTWGESRGLTVLTTWNAKQADLFDVVLIPPGGVVFDGVYRDESEAPVLNNPARARRIAHVTGTLRDFLADRLPEHLIPASIQAIAAFPLTPSGKIDRNALPAARVAGSGGGRAPRTEEEKILRGLMAEVLGVQQVGADDDFFVLGGHSLLATTMISRIRTVLGKELSIQSLFAAPTAAGMAGRLIGPARQRPALRPRKRPEEAR</sequence>
<dbReference type="SUPFAM" id="SSF53335">
    <property type="entry name" value="S-adenosyl-L-methionine-dependent methyltransferases"/>
    <property type="match status" value="1"/>
</dbReference>
<dbReference type="PANTHER" id="PTHR45527">
    <property type="entry name" value="NONRIBOSOMAL PEPTIDE SYNTHETASE"/>
    <property type="match status" value="1"/>
</dbReference>
<evidence type="ECO:0000259" key="6">
    <source>
        <dbReference type="PROSITE" id="PS50075"/>
    </source>
</evidence>
<dbReference type="PROSITE" id="PS50075">
    <property type="entry name" value="CARRIER"/>
    <property type="match status" value="1"/>
</dbReference>
<dbReference type="InterPro" id="IPR000873">
    <property type="entry name" value="AMP-dep_synth/lig_dom"/>
</dbReference>
<feature type="region of interest" description="Disordered" evidence="5">
    <location>
        <begin position="1082"/>
        <end position="1102"/>
    </location>
</feature>
<dbReference type="PIRSF" id="PIRSF001617">
    <property type="entry name" value="Alpha-AR"/>
    <property type="match status" value="1"/>
</dbReference>
<evidence type="ECO:0000313" key="7">
    <source>
        <dbReference type="EMBL" id="NRN70324.1"/>
    </source>
</evidence>